<gene>
    <name evidence="11" type="ORF">DDK22_36285</name>
</gene>
<dbReference type="InterPro" id="IPR036318">
    <property type="entry name" value="FAD-bd_PCMH-like_sf"/>
</dbReference>
<dbReference type="InterPro" id="IPR016166">
    <property type="entry name" value="FAD-bd_PCMH"/>
</dbReference>
<protein>
    <submittedName>
        <fullName evidence="11">FAD-binding oxidoreductase</fullName>
    </submittedName>
</protein>
<dbReference type="SUPFAM" id="SSF56176">
    <property type="entry name" value="FAD-binding/transporter-associated domain-like"/>
    <property type="match status" value="1"/>
</dbReference>
<dbReference type="Gene3D" id="3.30.465.10">
    <property type="match status" value="1"/>
</dbReference>
<proteinExistence type="predicted"/>
<dbReference type="PROSITE" id="PS51379">
    <property type="entry name" value="4FE4S_FER_2"/>
    <property type="match status" value="1"/>
</dbReference>
<dbReference type="InterPro" id="IPR006094">
    <property type="entry name" value="Oxid_FAD_bind_N"/>
</dbReference>
<keyword evidence="2" id="KW-0285">Flavoprotein</keyword>
<keyword evidence="6" id="KW-0408">Iron</keyword>
<dbReference type="AlphaFoldDB" id="A0A367P8R8"/>
<keyword evidence="3" id="KW-0479">Metal-binding</keyword>
<evidence type="ECO:0000259" key="10">
    <source>
        <dbReference type="PROSITE" id="PS51387"/>
    </source>
</evidence>
<dbReference type="Proteomes" id="UP000253501">
    <property type="component" value="Unassembled WGS sequence"/>
</dbReference>
<comment type="cofactor">
    <cofactor evidence="1">
        <name>FAD</name>
        <dbReference type="ChEBI" id="CHEBI:57692"/>
    </cofactor>
</comment>
<dbReference type="GO" id="GO:0071949">
    <property type="term" value="F:FAD binding"/>
    <property type="evidence" value="ECO:0007669"/>
    <property type="project" value="InterPro"/>
</dbReference>
<dbReference type="Gene3D" id="1.10.45.10">
    <property type="entry name" value="Vanillyl-alcohol Oxidase, Chain A, domain 4"/>
    <property type="match status" value="1"/>
</dbReference>
<dbReference type="SUPFAM" id="SSF55103">
    <property type="entry name" value="FAD-linked oxidases, C-terminal domain"/>
    <property type="match status" value="1"/>
</dbReference>
<sequence>MTAMPQRQPSALADLNALLRLRKRLQAETTAEVRFDAVTRAIYASEASNYRQVPLGVVVPKSVGDLETTVRLCGELGVAMVPRGAGTSMSGQSVNAAVCIDHSKYLHAVALVDPVQRIGRVQPGVICDQLKQAAAAHGLTFGPDPATHSRCTLGGMIGNNSCGAHSVMAGKTVENIERLEIVTATGARFWVGATDEAGYAEHLAAGGEQARIVKALRELAGRYADDIRAGFPRLKRRVSGYNLDQLLPENGFHIARALVGSEGTCATVLHADTILVEGLPERVLLVLGFQTIFDAADCVPELLPLGPIAMEGLDTGIIGGLKQLGLKLDDIAELPAGNAWLMVEFGATLPDQARELAARAASAARAFPTRPNVRLVDDPSLMGRLWAIRETGASATSLSTVPGEPDPTVGWEDAAVEPARLGAYLREFSALVGRYGYKTNMYGHFGDGCIHSRITFDLRSRTGLGDWRRFLAEAAALVVKYQGSLSGEHGDGQAKGEFLPLMFTPRLMQAFREFKAIWDPNSLMNPGKLIDAMPVDANLRMGPSYRQDKAASVFTYPMGDGPGTGFGRETERCIGMGKCRSLDGGTMCPSFKATREERYATRGRARLFFEMLNGEVISETRDGEAVKDSMDLCLSCKGCKHDCPTHVDIPKYRSEFLYRYYKRRLRAPMDAAIGRLGQWLPAATRAAGLLNGLMRNPLTRRVGHVFGLARSAVFPEIAATAFRRTGTASRLQQAGARSYRQRDVVIWTDTFNNGFTPHVLEAAVAVVERQGWNARLSTRHVCCGRPFYDVGMLDQARRNLIEILDVLSAPIAAGVPVLVLEPSCLSVFRDEMPALLPDDPRARTLAALTITMAEFATRAGMALDHDTTVHLHAHCHHRACGGTAAESQLGASVLDTGCCGMAGAFGYHRKTAELSQRIGESTLQPKLAALPPDAMVAADGFSCRSQIRKLTGREPRHLAEILAGSNPSQPHRDTGFAEPERGVCQ</sequence>
<dbReference type="InterPro" id="IPR017900">
    <property type="entry name" value="4Fe4S_Fe_S_CS"/>
</dbReference>
<dbReference type="EMBL" id="QDHA01000138">
    <property type="protein sequence ID" value="RCJ03627.1"/>
    <property type="molecule type" value="Genomic_DNA"/>
</dbReference>
<dbReference type="PANTHER" id="PTHR11748:SF119">
    <property type="entry name" value="D-2-HYDROXYGLUTARATE DEHYDROGENASE"/>
    <property type="match status" value="1"/>
</dbReference>
<accession>A0A367P8R8</accession>
<dbReference type="InterPro" id="IPR016167">
    <property type="entry name" value="FAD-bd_PCMH_sub1"/>
</dbReference>
<dbReference type="RefSeq" id="WP_114136129.1">
    <property type="nucleotide sequence ID" value="NZ_CP068434.1"/>
</dbReference>
<dbReference type="InterPro" id="IPR004113">
    <property type="entry name" value="FAD-bd_oxidored_4_C"/>
</dbReference>
<organism evidence="11 12">
    <name type="scientific">Cupriavidus necator</name>
    <name type="common">Alcaligenes eutrophus</name>
    <name type="synonym">Ralstonia eutropha</name>
    <dbReference type="NCBI Taxonomy" id="106590"/>
    <lineage>
        <taxon>Bacteria</taxon>
        <taxon>Pseudomonadati</taxon>
        <taxon>Pseudomonadota</taxon>
        <taxon>Betaproteobacteria</taxon>
        <taxon>Burkholderiales</taxon>
        <taxon>Burkholderiaceae</taxon>
        <taxon>Cupriavidus</taxon>
    </lineage>
</organism>
<dbReference type="GO" id="GO:1903457">
    <property type="term" value="P:lactate catabolic process"/>
    <property type="evidence" value="ECO:0007669"/>
    <property type="project" value="TreeGrafter"/>
</dbReference>
<keyword evidence="7" id="KW-0411">Iron-sulfur</keyword>
<dbReference type="InterPro" id="IPR016164">
    <property type="entry name" value="FAD-linked_Oxase-like_C"/>
</dbReference>
<dbReference type="SUPFAM" id="SSF46548">
    <property type="entry name" value="alpha-helical ferredoxin"/>
    <property type="match status" value="1"/>
</dbReference>
<reference evidence="11 12" key="1">
    <citation type="submission" date="2018-04" db="EMBL/GenBank/DDBJ databases">
        <title>Cupriavidus necator CR12 genome sequencing and assembly.</title>
        <authorList>
            <person name="Ben Fekih I."/>
            <person name="Mazhar H.S."/>
            <person name="Bello S.K."/>
            <person name="Rensing C."/>
        </authorList>
    </citation>
    <scope>NUCLEOTIDE SEQUENCE [LARGE SCALE GENOMIC DNA]</scope>
    <source>
        <strain evidence="11 12">CR12</strain>
    </source>
</reference>
<evidence type="ECO:0000256" key="7">
    <source>
        <dbReference type="ARBA" id="ARBA00023014"/>
    </source>
</evidence>
<dbReference type="PANTHER" id="PTHR11748">
    <property type="entry name" value="D-LACTATE DEHYDROGENASE"/>
    <property type="match status" value="1"/>
</dbReference>
<dbReference type="Gene3D" id="3.30.43.10">
    <property type="entry name" value="Uridine Diphospho-n-acetylenolpyruvylglucosamine Reductase, domain 2"/>
    <property type="match status" value="1"/>
</dbReference>
<comment type="caution">
    <text evidence="11">The sequence shown here is derived from an EMBL/GenBank/DDBJ whole genome shotgun (WGS) entry which is preliminary data.</text>
</comment>
<dbReference type="GO" id="GO:0004458">
    <property type="term" value="F:D-lactate dehydrogenase (cytochrome) activity"/>
    <property type="evidence" value="ECO:0007669"/>
    <property type="project" value="TreeGrafter"/>
</dbReference>
<dbReference type="GO" id="GO:0051536">
    <property type="term" value="F:iron-sulfur cluster binding"/>
    <property type="evidence" value="ECO:0007669"/>
    <property type="project" value="UniProtKB-KW"/>
</dbReference>
<dbReference type="PROSITE" id="PS51387">
    <property type="entry name" value="FAD_PCMH"/>
    <property type="match status" value="1"/>
</dbReference>
<evidence type="ECO:0000256" key="2">
    <source>
        <dbReference type="ARBA" id="ARBA00022630"/>
    </source>
</evidence>
<evidence type="ECO:0000313" key="11">
    <source>
        <dbReference type="EMBL" id="RCJ03627.1"/>
    </source>
</evidence>
<dbReference type="InterPro" id="IPR016169">
    <property type="entry name" value="FAD-bd_PCMH_sub2"/>
</dbReference>
<evidence type="ECO:0000256" key="6">
    <source>
        <dbReference type="ARBA" id="ARBA00023004"/>
    </source>
</evidence>
<evidence type="ECO:0000256" key="5">
    <source>
        <dbReference type="ARBA" id="ARBA00023002"/>
    </source>
</evidence>
<evidence type="ECO:0000256" key="3">
    <source>
        <dbReference type="ARBA" id="ARBA00022723"/>
    </source>
</evidence>
<name>A0A367P8R8_CUPNE</name>
<feature type="domain" description="4Fe-4S ferredoxin-type" evidence="9">
    <location>
        <begin position="623"/>
        <end position="655"/>
    </location>
</feature>
<evidence type="ECO:0000256" key="8">
    <source>
        <dbReference type="SAM" id="MobiDB-lite"/>
    </source>
</evidence>
<keyword evidence="5" id="KW-0560">Oxidoreductase</keyword>
<evidence type="ECO:0000256" key="4">
    <source>
        <dbReference type="ARBA" id="ARBA00022827"/>
    </source>
</evidence>
<dbReference type="InterPro" id="IPR016171">
    <property type="entry name" value="Vanillyl_alc_oxidase_C-sub2"/>
</dbReference>
<keyword evidence="4" id="KW-0274">FAD</keyword>
<feature type="compositionally biased region" description="Basic and acidic residues" evidence="8">
    <location>
        <begin position="970"/>
        <end position="985"/>
    </location>
</feature>
<evidence type="ECO:0000259" key="9">
    <source>
        <dbReference type="PROSITE" id="PS51379"/>
    </source>
</evidence>
<evidence type="ECO:0000256" key="1">
    <source>
        <dbReference type="ARBA" id="ARBA00001974"/>
    </source>
</evidence>
<dbReference type="Gene3D" id="3.30.70.2740">
    <property type="match status" value="1"/>
</dbReference>
<dbReference type="PROSITE" id="PS00198">
    <property type="entry name" value="4FE4S_FER_1"/>
    <property type="match status" value="1"/>
</dbReference>
<dbReference type="GO" id="GO:0046872">
    <property type="term" value="F:metal ion binding"/>
    <property type="evidence" value="ECO:0007669"/>
    <property type="project" value="UniProtKB-KW"/>
</dbReference>
<dbReference type="GO" id="GO:0008720">
    <property type="term" value="F:D-lactate dehydrogenase (NAD+) activity"/>
    <property type="evidence" value="ECO:0007669"/>
    <property type="project" value="TreeGrafter"/>
</dbReference>
<dbReference type="InterPro" id="IPR017896">
    <property type="entry name" value="4Fe4S_Fe-S-bd"/>
</dbReference>
<dbReference type="Pfam" id="PF13183">
    <property type="entry name" value="Fer4_8"/>
    <property type="match status" value="1"/>
</dbReference>
<feature type="domain" description="FAD-binding PCMH-type" evidence="10">
    <location>
        <begin position="50"/>
        <end position="222"/>
    </location>
</feature>
<dbReference type="Pfam" id="PF01565">
    <property type="entry name" value="FAD_binding_4"/>
    <property type="match status" value="1"/>
</dbReference>
<dbReference type="Pfam" id="PF02913">
    <property type="entry name" value="FAD-oxidase_C"/>
    <property type="match status" value="1"/>
</dbReference>
<evidence type="ECO:0000313" key="12">
    <source>
        <dbReference type="Proteomes" id="UP000253501"/>
    </source>
</evidence>
<feature type="region of interest" description="Disordered" evidence="8">
    <location>
        <begin position="961"/>
        <end position="985"/>
    </location>
</feature>